<keyword evidence="4" id="KW-1185">Reference proteome</keyword>
<evidence type="ECO:0000256" key="2">
    <source>
        <dbReference type="ARBA" id="ARBA00049106"/>
    </source>
</evidence>
<sequence>MSAYTRLLATHQWLYQASGGRVGHRLLGVPTLLLTARGRRTGKLRTVALVYARDGDDLLVVASNGGNDKPPAWLLNLSAAPTVNIRVGRRQYRATARIVRPDDDAYDRLLALCDAANRDRYSAYQRMTSRPIPIIALSPQAAPTAKDDR</sequence>
<organism evidence="3 4">
    <name type="scientific">Actinomadura rubteroloni</name>
    <dbReference type="NCBI Taxonomy" id="1926885"/>
    <lineage>
        <taxon>Bacteria</taxon>
        <taxon>Bacillati</taxon>
        <taxon>Actinomycetota</taxon>
        <taxon>Actinomycetes</taxon>
        <taxon>Streptosporangiales</taxon>
        <taxon>Thermomonosporaceae</taxon>
        <taxon>Actinomadura</taxon>
    </lineage>
</organism>
<dbReference type="NCBIfam" id="TIGR00026">
    <property type="entry name" value="hi_GC_TIGR00026"/>
    <property type="match status" value="1"/>
</dbReference>
<dbReference type="PANTHER" id="PTHR39428:SF1">
    <property type="entry name" value="F420H(2)-DEPENDENT QUINONE REDUCTASE RV1261C"/>
    <property type="match status" value="1"/>
</dbReference>
<protein>
    <submittedName>
        <fullName evidence="3">Deazaflavin-dependent nitroreductase</fullName>
        <ecNumber evidence="3">1.-.-.-</ecNumber>
    </submittedName>
</protein>
<accession>A0A2P4ULD4</accession>
<evidence type="ECO:0000313" key="3">
    <source>
        <dbReference type="EMBL" id="POM25809.1"/>
    </source>
</evidence>
<dbReference type="InterPro" id="IPR012349">
    <property type="entry name" value="Split_barrel_FMN-bd"/>
</dbReference>
<dbReference type="RefSeq" id="WP_103560868.1">
    <property type="nucleotide sequence ID" value="NZ_MTBP01000001.1"/>
</dbReference>
<proteinExistence type="inferred from homology"/>
<dbReference type="GO" id="GO:0005886">
    <property type="term" value="C:plasma membrane"/>
    <property type="evidence" value="ECO:0007669"/>
    <property type="project" value="TreeGrafter"/>
</dbReference>
<dbReference type="AlphaFoldDB" id="A0A2P4ULD4"/>
<comment type="similarity">
    <text evidence="1">Belongs to the F420H(2)-dependent quinone reductase family.</text>
</comment>
<gene>
    <name evidence="3" type="primary">ddn_1</name>
    <name evidence="3" type="ORF">BTM25_01920</name>
</gene>
<dbReference type="GO" id="GO:0052755">
    <property type="term" value="F:coenzyme F420H2:quinone oxidoreductase activity"/>
    <property type="evidence" value="ECO:0007669"/>
    <property type="project" value="RHEA"/>
</dbReference>
<dbReference type="EMBL" id="MTBP01000001">
    <property type="protein sequence ID" value="POM25809.1"/>
    <property type="molecule type" value="Genomic_DNA"/>
</dbReference>
<keyword evidence="3" id="KW-0560">Oxidoreductase</keyword>
<dbReference type="Gene3D" id="2.30.110.10">
    <property type="entry name" value="Electron Transport, Fmn-binding Protein, Chain A"/>
    <property type="match status" value="1"/>
</dbReference>
<comment type="catalytic activity">
    <reaction evidence="2">
        <text>oxidized coenzyme F420-(gamma-L-Glu)(n) + a quinol + H(+) = reduced coenzyme F420-(gamma-L-Glu)(n) + a quinone</text>
        <dbReference type="Rhea" id="RHEA:39663"/>
        <dbReference type="Rhea" id="RHEA-COMP:12939"/>
        <dbReference type="Rhea" id="RHEA-COMP:14378"/>
        <dbReference type="ChEBI" id="CHEBI:15378"/>
        <dbReference type="ChEBI" id="CHEBI:24646"/>
        <dbReference type="ChEBI" id="CHEBI:132124"/>
        <dbReference type="ChEBI" id="CHEBI:133980"/>
        <dbReference type="ChEBI" id="CHEBI:139511"/>
    </reaction>
</comment>
<dbReference type="Pfam" id="PF04075">
    <property type="entry name" value="F420H2_quin_red"/>
    <property type="match status" value="1"/>
</dbReference>
<dbReference type="GO" id="GO:0070967">
    <property type="term" value="F:coenzyme F420 binding"/>
    <property type="evidence" value="ECO:0007669"/>
    <property type="project" value="TreeGrafter"/>
</dbReference>
<reference evidence="3 4" key="1">
    <citation type="journal article" date="2017" name="Chemistry">
        <title>Isolation, Biosynthesis and Chemical Modifications of Rubterolones A-F: Rare Tropolone Alkaloids from Actinomadura sp. 5-2.</title>
        <authorList>
            <person name="Guo H."/>
            <person name="Benndorf R."/>
            <person name="Leichnitz D."/>
            <person name="Klassen J.L."/>
            <person name="Vollmers J."/>
            <person name="Gorls H."/>
            <person name="Steinacker M."/>
            <person name="Weigel C."/>
            <person name="Dahse H.M."/>
            <person name="Kaster A.K."/>
            <person name="de Beer Z.W."/>
            <person name="Poulsen M."/>
            <person name="Beemelmanns C."/>
        </authorList>
    </citation>
    <scope>NUCLEOTIDE SEQUENCE [LARGE SCALE GENOMIC DNA]</scope>
    <source>
        <strain evidence="3 4">5-2</strain>
    </source>
</reference>
<name>A0A2P4ULD4_9ACTN</name>
<dbReference type="EC" id="1.-.-.-" evidence="3"/>
<dbReference type="PANTHER" id="PTHR39428">
    <property type="entry name" value="F420H(2)-DEPENDENT QUINONE REDUCTASE RV1261C"/>
    <property type="match status" value="1"/>
</dbReference>
<evidence type="ECO:0000256" key="1">
    <source>
        <dbReference type="ARBA" id="ARBA00008710"/>
    </source>
</evidence>
<dbReference type="Proteomes" id="UP000242367">
    <property type="component" value="Unassembled WGS sequence"/>
</dbReference>
<evidence type="ECO:0000313" key="4">
    <source>
        <dbReference type="Proteomes" id="UP000242367"/>
    </source>
</evidence>
<comment type="caution">
    <text evidence="3">The sequence shown here is derived from an EMBL/GenBank/DDBJ whole genome shotgun (WGS) entry which is preliminary data.</text>
</comment>
<dbReference type="InterPro" id="IPR004378">
    <property type="entry name" value="F420H2_quin_Rdtase"/>
</dbReference>